<accession>A0A8J6TS29</accession>
<dbReference type="InterPro" id="IPR036388">
    <property type="entry name" value="WH-like_DNA-bd_sf"/>
</dbReference>
<dbReference type="Pfam" id="PF02082">
    <property type="entry name" value="Rrf2"/>
    <property type="match status" value="1"/>
</dbReference>
<organism evidence="1 2">
    <name type="scientific">Candidatus Desulfatibia vada</name>
    <dbReference type="NCBI Taxonomy" id="2841696"/>
    <lineage>
        <taxon>Bacteria</taxon>
        <taxon>Pseudomonadati</taxon>
        <taxon>Thermodesulfobacteriota</taxon>
        <taxon>Desulfobacteria</taxon>
        <taxon>Desulfobacterales</taxon>
        <taxon>Desulfobacterales incertae sedis</taxon>
        <taxon>Candidatus Desulfatibia</taxon>
    </lineage>
</organism>
<gene>
    <name evidence="1" type="ORF">H8D96_07195</name>
</gene>
<dbReference type="InterPro" id="IPR000944">
    <property type="entry name" value="Tscrpt_reg_Rrf2"/>
</dbReference>
<comment type="caution">
    <text evidence="1">The sequence shown here is derived from an EMBL/GenBank/DDBJ whole genome shotgun (WGS) entry which is preliminary data.</text>
</comment>
<dbReference type="SUPFAM" id="SSF46785">
    <property type="entry name" value="Winged helix' DNA-binding domain"/>
    <property type="match status" value="1"/>
</dbReference>
<name>A0A8J6TS29_9BACT</name>
<protein>
    <submittedName>
        <fullName evidence="1">Rrf2 family transcriptional regulator</fullName>
    </submittedName>
</protein>
<dbReference type="Gene3D" id="1.10.10.10">
    <property type="entry name" value="Winged helix-like DNA-binding domain superfamily/Winged helix DNA-binding domain"/>
    <property type="match status" value="1"/>
</dbReference>
<dbReference type="PROSITE" id="PS51197">
    <property type="entry name" value="HTH_RRF2_2"/>
    <property type="match status" value="1"/>
</dbReference>
<dbReference type="GO" id="GO:0003700">
    <property type="term" value="F:DNA-binding transcription factor activity"/>
    <property type="evidence" value="ECO:0007669"/>
    <property type="project" value="TreeGrafter"/>
</dbReference>
<dbReference type="PROSITE" id="PS01332">
    <property type="entry name" value="HTH_RRF2_1"/>
    <property type="match status" value="1"/>
</dbReference>
<dbReference type="EMBL" id="JACNIG010000164">
    <property type="protein sequence ID" value="MBC8431690.1"/>
    <property type="molecule type" value="Genomic_DNA"/>
</dbReference>
<dbReference type="Proteomes" id="UP000605201">
    <property type="component" value="Unassembled WGS sequence"/>
</dbReference>
<evidence type="ECO:0000313" key="2">
    <source>
        <dbReference type="Proteomes" id="UP000605201"/>
    </source>
</evidence>
<reference evidence="1 2" key="1">
    <citation type="submission" date="2020-08" db="EMBL/GenBank/DDBJ databases">
        <title>Bridging the membrane lipid divide: bacteria of the FCB group superphylum have the potential to synthesize archaeal ether lipids.</title>
        <authorList>
            <person name="Villanueva L."/>
            <person name="Von Meijenfeldt F.A.B."/>
            <person name="Westbye A.B."/>
            <person name="Yadav S."/>
            <person name="Hopmans E.C."/>
            <person name="Dutilh B.E."/>
            <person name="Sinninghe Damste J.S."/>
        </authorList>
    </citation>
    <scope>NUCLEOTIDE SEQUENCE [LARGE SCALE GENOMIC DNA]</scope>
    <source>
        <strain evidence="1">NIOZ-UU17</strain>
    </source>
</reference>
<sequence>MFSLSSKGNYGIAAILELAANYGNGLLHLKDIAQKRKIPKHYLVQLLNGLLKAGLVRSVRGNKGGYELNNDPANISFLQVLEMLEGGIELEKSYPENDAVKELFKEAEIEIKKILDVSLAELLLRQQQYDNNVIFHI</sequence>
<dbReference type="AlphaFoldDB" id="A0A8J6TS29"/>
<dbReference type="NCBIfam" id="TIGR00738">
    <property type="entry name" value="rrf2_super"/>
    <property type="match status" value="1"/>
</dbReference>
<dbReference type="GO" id="GO:0005829">
    <property type="term" value="C:cytosol"/>
    <property type="evidence" value="ECO:0007669"/>
    <property type="project" value="TreeGrafter"/>
</dbReference>
<evidence type="ECO:0000313" key="1">
    <source>
        <dbReference type="EMBL" id="MBC8431690.1"/>
    </source>
</evidence>
<proteinExistence type="predicted"/>
<dbReference type="InterPro" id="IPR036390">
    <property type="entry name" value="WH_DNA-bd_sf"/>
</dbReference>
<dbReference type="PANTHER" id="PTHR33221:SF15">
    <property type="entry name" value="HTH-TYPE TRANSCRIPTIONAL REGULATOR YWGB-RELATED"/>
    <property type="match status" value="1"/>
</dbReference>
<dbReference type="InterPro" id="IPR030489">
    <property type="entry name" value="TR_Rrf2-type_CS"/>
</dbReference>
<dbReference type="PANTHER" id="PTHR33221">
    <property type="entry name" value="WINGED HELIX-TURN-HELIX TRANSCRIPTIONAL REGULATOR, RRF2 FAMILY"/>
    <property type="match status" value="1"/>
</dbReference>